<dbReference type="PANTHER" id="PTHR14359:SF6">
    <property type="entry name" value="PHOSPHOPANTOTHENOYLCYSTEINE DECARBOXYLASE"/>
    <property type="match status" value="1"/>
</dbReference>
<keyword evidence="3" id="KW-0479">Metal-binding</keyword>
<evidence type="ECO:0000256" key="3">
    <source>
        <dbReference type="HAMAP-Rule" id="MF_02225"/>
    </source>
</evidence>
<keyword evidence="1 3" id="KW-0210">Decarboxylase</keyword>
<dbReference type="HAMAP" id="MF_02225">
    <property type="entry name" value="CoaBC"/>
    <property type="match status" value="1"/>
</dbReference>
<evidence type="ECO:0000256" key="4">
    <source>
        <dbReference type="RuleBase" id="RU364078"/>
    </source>
</evidence>
<comment type="similarity">
    <text evidence="3 4">In the C-terminal section; belongs to the PPC synthetase family.</text>
</comment>
<organism evidence="7 8">
    <name type="scientific">Emcibacter nanhaiensis</name>
    <dbReference type="NCBI Taxonomy" id="1505037"/>
    <lineage>
        <taxon>Bacteria</taxon>
        <taxon>Pseudomonadati</taxon>
        <taxon>Pseudomonadota</taxon>
        <taxon>Alphaproteobacteria</taxon>
        <taxon>Emcibacterales</taxon>
        <taxon>Emcibacteraceae</taxon>
        <taxon>Emcibacter</taxon>
    </lineage>
</organism>
<dbReference type="EC" id="6.3.2.5" evidence="3"/>
<feature type="binding site" evidence="3">
    <location>
        <position position="283"/>
    </location>
    <ligand>
        <name>CTP</name>
        <dbReference type="ChEBI" id="CHEBI:37563"/>
    </ligand>
</feature>
<comment type="similarity">
    <text evidence="3 4">In the N-terminal section; belongs to the HFCD (homo-oligomeric flavin containing Cys decarboxylase) superfamily.</text>
</comment>
<protein>
    <recommendedName>
        <fullName evidence="3">Coenzyme A biosynthesis bifunctional protein CoaBC</fullName>
    </recommendedName>
    <alternativeName>
        <fullName evidence="3">DNA/pantothenate metabolism flavoprotein</fullName>
    </alternativeName>
    <alternativeName>
        <fullName evidence="3">Phosphopantothenoylcysteine synthetase/decarboxylase</fullName>
        <shortName evidence="3">PPCS-PPCDC</shortName>
    </alternativeName>
    <domain>
        <recommendedName>
            <fullName evidence="3">Phosphopantothenoylcysteine decarboxylase</fullName>
            <shortName evidence="3">PPC decarboxylase</shortName>
            <shortName evidence="3">PPC-DC</shortName>
            <ecNumber evidence="3">4.1.1.36</ecNumber>
        </recommendedName>
        <alternativeName>
            <fullName evidence="3">CoaC</fullName>
        </alternativeName>
    </domain>
    <domain>
        <recommendedName>
            <fullName evidence="3">Phosphopantothenate--cysteine ligase</fullName>
            <ecNumber evidence="3">6.3.2.5</ecNumber>
        </recommendedName>
        <alternativeName>
            <fullName evidence="3">CoaB</fullName>
        </alternativeName>
        <alternativeName>
            <fullName evidence="3">Phosphopantothenoylcysteine synthetase</fullName>
            <shortName evidence="3">PPC synthetase</shortName>
            <shortName evidence="3">PPC-S</shortName>
        </alternativeName>
    </domain>
</protein>
<evidence type="ECO:0000259" key="5">
    <source>
        <dbReference type="Pfam" id="PF02441"/>
    </source>
</evidence>
<keyword evidence="3" id="KW-0460">Magnesium</keyword>
<dbReference type="RefSeq" id="WP_139938878.1">
    <property type="nucleotide sequence ID" value="NZ_JBHSYP010000003.1"/>
</dbReference>
<feature type="region of interest" description="Phosphopantothenoylcysteine decarboxylase" evidence="3">
    <location>
        <begin position="1"/>
        <end position="195"/>
    </location>
</feature>
<comment type="catalytic activity">
    <reaction evidence="3 4">
        <text>N-[(R)-4-phosphopantothenoyl]-L-cysteine + H(+) = (R)-4'-phosphopantetheine + CO2</text>
        <dbReference type="Rhea" id="RHEA:16793"/>
        <dbReference type="ChEBI" id="CHEBI:15378"/>
        <dbReference type="ChEBI" id="CHEBI:16526"/>
        <dbReference type="ChEBI" id="CHEBI:59458"/>
        <dbReference type="ChEBI" id="CHEBI:61723"/>
        <dbReference type="EC" id="4.1.1.36"/>
    </reaction>
</comment>
<dbReference type="GO" id="GO:0046872">
    <property type="term" value="F:metal ion binding"/>
    <property type="evidence" value="ECO:0007669"/>
    <property type="project" value="UniProtKB-KW"/>
</dbReference>
<dbReference type="GO" id="GO:0071513">
    <property type="term" value="C:phosphopantothenoylcysteine decarboxylase complex"/>
    <property type="evidence" value="ECO:0007669"/>
    <property type="project" value="TreeGrafter"/>
</dbReference>
<sequence length="406" mass="43213">MTDILTNKRLLLIIGGGIAAYKVLELIRRLKERGVRIRPVLTKGGAQFVTPLSVSALAEEKVYQNLFSLTDEAEMGHIRLSRETDLVLVAPATADLMAKMAAGIADDLATTALLATDKPVLIAPSMNTKMWEHPATQRNLKQLQEDGIKVIAPGAGDLACGEVGAGRLAEVPDMVRAVEEFFESRRAGSALSGKHVIVTAGPTHEPIDPVRYIANRSSGKQGYALAAALAGLGARVTLVSGPTALDCPDGVERIDVESARDMLAAVEGALPADAAVCVAAVADWRSEGVAGQKIKKQKDGLPDLHLVENPDILKTLSALKESRPDLVVGFAAETENVTEHARAKRERKDCDWIVANDVSFGEGGSVMGGDRNAVTLITAEGEVSWPEADKEQIAAQLAAEIEKHFR</sequence>
<dbReference type="Gene3D" id="3.40.50.1950">
    <property type="entry name" value="Flavin prenyltransferase-like"/>
    <property type="match status" value="1"/>
</dbReference>
<comment type="caution">
    <text evidence="3">Lacks conserved residue(s) required for the propagation of feature annotation.</text>
</comment>
<dbReference type="InterPro" id="IPR035929">
    <property type="entry name" value="CoaB-like_sf"/>
</dbReference>
<evidence type="ECO:0000313" key="8">
    <source>
        <dbReference type="Proteomes" id="UP000319148"/>
    </source>
</evidence>
<comment type="function">
    <text evidence="3">Catalyzes two sequential steps in the biosynthesis of coenzyme A. In the first step cysteine is conjugated to 4'-phosphopantothenate to form 4-phosphopantothenoylcysteine. In the second step the latter compound is decarboxylated to form 4'-phosphopantotheine.</text>
</comment>
<feature type="binding site" evidence="3">
    <location>
        <position position="330"/>
    </location>
    <ligand>
        <name>CTP</name>
        <dbReference type="ChEBI" id="CHEBI:37563"/>
    </ligand>
</feature>
<comment type="cofactor">
    <cofactor evidence="3">
        <name>FMN</name>
        <dbReference type="ChEBI" id="CHEBI:58210"/>
    </cofactor>
    <text evidence="3">Binds 1 FMN per subunit.</text>
</comment>
<proteinExistence type="inferred from homology"/>
<dbReference type="GO" id="GO:0004632">
    <property type="term" value="F:phosphopantothenate--cysteine ligase activity"/>
    <property type="evidence" value="ECO:0007669"/>
    <property type="project" value="UniProtKB-UniRule"/>
</dbReference>
<keyword evidence="3" id="KW-0511">Multifunctional enzyme</keyword>
<dbReference type="GO" id="GO:0010181">
    <property type="term" value="F:FMN binding"/>
    <property type="evidence" value="ECO:0007669"/>
    <property type="project" value="UniProtKB-UniRule"/>
</dbReference>
<dbReference type="EC" id="4.1.1.36" evidence="3"/>
<feature type="binding site" evidence="3">
    <location>
        <position position="348"/>
    </location>
    <ligand>
        <name>CTP</name>
        <dbReference type="ChEBI" id="CHEBI:37563"/>
    </ligand>
</feature>
<dbReference type="OrthoDB" id="9802554at2"/>
<dbReference type="Pfam" id="PF04127">
    <property type="entry name" value="DFP"/>
    <property type="match status" value="1"/>
</dbReference>
<dbReference type="Proteomes" id="UP000319148">
    <property type="component" value="Unassembled WGS sequence"/>
</dbReference>
<keyword evidence="2 3" id="KW-0456">Lyase</keyword>
<reference evidence="8" key="1">
    <citation type="submission" date="2019-06" db="EMBL/GenBank/DDBJ databases">
        <title>The complete genome of Emcibacter congregatus ZYLT.</title>
        <authorList>
            <person name="Zhao Z."/>
        </authorList>
    </citation>
    <scope>NUCLEOTIDE SEQUENCE [LARGE SCALE GENOMIC DNA]</scope>
    <source>
        <strain evidence="8">MCCC 1A06723</strain>
    </source>
</reference>
<dbReference type="InterPro" id="IPR007085">
    <property type="entry name" value="DNA/pantothenate-metab_flavo_C"/>
</dbReference>
<gene>
    <name evidence="3 7" type="primary">coaBC</name>
    <name evidence="7" type="ORF">FIV46_04605</name>
</gene>
<comment type="catalytic activity">
    <reaction evidence="3 4">
        <text>(R)-4'-phosphopantothenate + L-cysteine + CTP = N-[(R)-4-phosphopantothenoyl]-L-cysteine + CMP + diphosphate + H(+)</text>
        <dbReference type="Rhea" id="RHEA:19397"/>
        <dbReference type="ChEBI" id="CHEBI:10986"/>
        <dbReference type="ChEBI" id="CHEBI:15378"/>
        <dbReference type="ChEBI" id="CHEBI:33019"/>
        <dbReference type="ChEBI" id="CHEBI:35235"/>
        <dbReference type="ChEBI" id="CHEBI:37563"/>
        <dbReference type="ChEBI" id="CHEBI:59458"/>
        <dbReference type="ChEBI" id="CHEBI:60377"/>
        <dbReference type="EC" id="6.3.2.5"/>
    </reaction>
</comment>
<name>A0A501PN04_9PROT</name>
<comment type="pathway">
    <text evidence="3 4">Cofactor biosynthesis; coenzyme A biosynthesis; CoA from (R)-pantothenate: step 3/5.</text>
</comment>
<evidence type="ECO:0000259" key="6">
    <source>
        <dbReference type="Pfam" id="PF04127"/>
    </source>
</evidence>
<dbReference type="InterPro" id="IPR005252">
    <property type="entry name" value="CoaBC"/>
</dbReference>
<feature type="binding site" evidence="3">
    <location>
        <position position="293"/>
    </location>
    <ligand>
        <name>CTP</name>
        <dbReference type="ChEBI" id="CHEBI:37563"/>
    </ligand>
</feature>
<dbReference type="UniPathway" id="UPA00241">
    <property type="reaction ID" value="UER00353"/>
</dbReference>
<dbReference type="GO" id="GO:0004633">
    <property type="term" value="F:phosphopantothenoylcysteine decarboxylase activity"/>
    <property type="evidence" value="ECO:0007669"/>
    <property type="project" value="UniProtKB-UniRule"/>
</dbReference>
<comment type="function">
    <text evidence="4">Catalyzes two steps in the biosynthesis of coenzyme A. In the first step cysteine is conjugated to 4'-phosphopantothenate to form 4-phosphopantothenoylcysteine, in the latter compound is decarboxylated to form 4'-phosphopantotheine.</text>
</comment>
<comment type="cofactor">
    <cofactor evidence="3">
        <name>Mg(2+)</name>
        <dbReference type="ChEBI" id="CHEBI:18420"/>
    </cofactor>
</comment>
<dbReference type="InterPro" id="IPR036551">
    <property type="entry name" value="Flavin_trans-like"/>
</dbReference>
<dbReference type="Gene3D" id="3.40.50.10300">
    <property type="entry name" value="CoaB-like"/>
    <property type="match status" value="1"/>
</dbReference>
<dbReference type="SUPFAM" id="SSF102645">
    <property type="entry name" value="CoaB-like"/>
    <property type="match status" value="1"/>
</dbReference>
<comment type="pathway">
    <text evidence="3 4">Cofactor biosynthesis; coenzyme A biosynthesis; CoA from (R)-pantothenate: step 2/5.</text>
</comment>
<dbReference type="SUPFAM" id="SSF52507">
    <property type="entry name" value="Homo-oligomeric flavin-containing Cys decarboxylases, HFCD"/>
    <property type="match status" value="1"/>
</dbReference>
<keyword evidence="3 4" id="KW-0436">Ligase</keyword>
<dbReference type="AlphaFoldDB" id="A0A501PN04"/>
<feature type="active site" description="Proton donor" evidence="3">
    <location>
        <position position="160"/>
    </location>
</feature>
<feature type="binding site" evidence="3">
    <location>
        <begin position="310"/>
        <end position="313"/>
    </location>
    <ligand>
        <name>CTP</name>
        <dbReference type="ChEBI" id="CHEBI:37563"/>
    </ligand>
</feature>
<feature type="domain" description="Flavoprotein" evidence="5">
    <location>
        <begin position="8"/>
        <end position="180"/>
    </location>
</feature>
<keyword evidence="3 4" id="KW-0285">Flavoprotein</keyword>
<dbReference type="EMBL" id="VFIY01000005">
    <property type="protein sequence ID" value="TPD61492.1"/>
    <property type="molecule type" value="Genomic_DNA"/>
</dbReference>
<comment type="caution">
    <text evidence="7">The sequence shown here is derived from an EMBL/GenBank/DDBJ whole genome shotgun (WGS) entry which is preliminary data.</text>
</comment>
<accession>A0A501PN04</accession>
<keyword evidence="3 4" id="KW-0288">FMN</keyword>
<feature type="binding site" evidence="3">
    <location>
        <position position="344"/>
    </location>
    <ligand>
        <name>CTP</name>
        <dbReference type="ChEBI" id="CHEBI:37563"/>
    </ligand>
</feature>
<feature type="domain" description="DNA/pantothenate metabolism flavoprotein C-terminal" evidence="6">
    <location>
        <begin position="191"/>
        <end position="403"/>
    </location>
</feature>
<dbReference type="GO" id="GO:0015941">
    <property type="term" value="P:pantothenate catabolic process"/>
    <property type="evidence" value="ECO:0007669"/>
    <property type="project" value="InterPro"/>
</dbReference>
<dbReference type="PANTHER" id="PTHR14359">
    <property type="entry name" value="HOMO-OLIGOMERIC FLAVIN CONTAINING CYS DECARBOXYLASE FAMILY"/>
    <property type="match status" value="1"/>
</dbReference>
<evidence type="ECO:0000256" key="2">
    <source>
        <dbReference type="ARBA" id="ARBA00023239"/>
    </source>
</evidence>
<evidence type="ECO:0000256" key="1">
    <source>
        <dbReference type="ARBA" id="ARBA00022793"/>
    </source>
</evidence>
<evidence type="ECO:0000313" key="7">
    <source>
        <dbReference type="EMBL" id="TPD61492.1"/>
    </source>
</evidence>
<dbReference type="GO" id="GO:0015937">
    <property type="term" value="P:coenzyme A biosynthetic process"/>
    <property type="evidence" value="ECO:0007669"/>
    <property type="project" value="UniProtKB-UniRule"/>
</dbReference>
<dbReference type="InterPro" id="IPR003382">
    <property type="entry name" value="Flavoprotein"/>
</dbReference>
<feature type="region of interest" description="Phosphopantothenate--cysteine ligase" evidence="3">
    <location>
        <begin position="196"/>
        <end position="406"/>
    </location>
</feature>
<dbReference type="Pfam" id="PF02441">
    <property type="entry name" value="Flavoprotein"/>
    <property type="match status" value="1"/>
</dbReference>
<dbReference type="NCBIfam" id="TIGR00521">
    <property type="entry name" value="coaBC_dfp"/>
    <property type="match status" value="1"/>
</dbReference>
<keyword evidence="8" id="KW-1185">Reference proteome</keyword>